<dbReference type="InterPro" id="IPR006043">
    <property type="entry name" value="NCS2"/>
</dbReference>
<feature type="transmembrane region" description="Helical" evidence="7">
    <location>
        <begin position="329"/>
        <end position="349"/>
    </location>
</feature>
<evidence type="ECO:0000256" key="6">
    <source>
        <dbReference type="ARBA" id="ARBA00023136"/>
    </source>
</evidence>
<evidence type="ECO:0000256" key="4">
    <source>
        <dbReference type="ARBA" id="ARBA00022692"/>
    </source>
</evidence>
<feature type="transmembrane region" description="Helical" evidence="7">
    <location>
        <begin position="174"/>
        <end position="196"/>
    </location>
</feature>
<comment type="subcellular location">
    <subcellularLocation>
        <location evidence="1">Endomembrane system</location>
        <topology evidence="1">Multi-pass membrane protein</topology>
    </subcellularLocation>
</comment>
<dbReference type="EMBL" id="AWSU01000042">
    <property type="protein sequence ID" value="ERI80013.1"/>
    <property type="molecule type" value="Genomic_DNA"/>
</dbReference>
<dbReference type="PANTHER" id="PTHR43337">
    <property type="entry name" value="XANTHINE/URACIL PERMEASE C887.17-RELATED"/>
    <property type="match status" value="1"/>
</dbReference>
<evidence type="ECO:0000256" key="3">
    <source>
        <dbReference type="ARBA" id="ARBA00022448"/>
    </source>
</evidence>
<feature type="transmembrane region" description="Helical" evidence="7">
    <location>
        <begin position="297"/>
        <end position="317"/>
    </location>
</feature>
<gene>
    <name evidence="8" type="ORF">CLOSYM_00530</name>
</gene>
<keyword evidence="3" id="KW-0813">Transport</keyword>
<evidence type="ECO:0000256" key="2">
    <source>
        <dbReference type="ARBA" id="ARBA00005697"/>
    </source>
</evidence>
<proteinExistence type="inferred from homology"/>
<dbReference type="GO" id="GO:0015205">
    <property type="term" value="F:nucleobase transmembrane transporter activity"/>
    <property type="evidence" value="ECO:0007669"/>
    <property type="project" value="UniProtKB-ARBA"/>
</dbReference>
<keyword evidence="4 7" id="KW-0812">Transmembrane</keyword>
<keyword evidence="5 7" id="KW-1133">Transmembrane helix</keyword>
<dbReference type="PANTHER" id="PTHR43337:SF1">
    <property type="entry name" value="XANTHINE_URACIL PERMEASE C887.17-RELATED"/>
    <property type="match status" value="1"/>
</dbReference>
<evidence type="ECO:0000313" key="8">
    <source>
        <dbReference type="EMBL" id="ERI80013.1"/>
    </source>
</evidence>
<feature type="transmembrane region" description="Helical" evidence="7">
    <location>
        <begin position="388"/>
        <end position="414"/>
    </location>
</feature>
<dbReference type="Proteomes" id="UP000016491">
    <property type="component" value="Unassembled WGS sequence"/>
</dbReference>
<feature type="transmembrane region" description="Helical" evidence="7">
    <location>
        <begin position="426"/>
        <end position="442"/>
    </location>
</feature>
<keyword evidence="6 7" id="KW-0472">Membrane</keyword>
<dbReference type="InterPro" id="IPR045018">
    <property type="entry name" value="Azg-like"/>
</dbReference>
<evidence type="ECO:0000256" key="5">
    <source>
        <dbReference type="ARBA" id="ARBA00022989"/>
    </source>
</evidence>
<dbReference type="GO" id="GO:1904823">
    <property type="term" value="P:purine nucleobase transmembrane transport"/>
    <property type="evidence" value="ECO:0007669"/>
    <property type="project" value="UniProtKB-ARBA"/>
</dbReference>
<feature type="transmembrane region" description="Helical" evidence="7">
    <location>
        <begin position="253"/>
        <end position="276"/>
    </location>
</feature>
<accession>A0ABC9U2Q7</accession>
<reference evidence="8 9" key="1">
    <citation type="submission" date="2013-07" db="EMBL/GenBank/DDBJ databases">
        <authorList>
            <person name="Weinstock G."/>
            <person name="Sodergren E."/>
            <person name="Wylie T."/>
            <person name="Fulton L."/>
            <person name="Fulton R."/>
            <person name="Fronick C."/>
            <person name="O'Laughlin M."/>
            <person name="Godfrey J."/>
            <person name="Miner T."/>
            <person name="Herter B."/>
            <person name="Appelbaum E."/>
            <person name="Cordes M."/>
            <person name="Lek S."/>
            <person name="Wollam A."/>
            <person name="Pepin K.H."/>
            <person name="Palsikar V.B."/>
            <person name="Mitreva M."/>
            <person name="Wilson R.K."/>
        </authorList>
    </citation>
    <scope>NUCLEOTIDE SEQUENCE [LARGE SCALE GENOMIC DNA]</scope>
    <source>
        <strain evidence="8 9">ATCC 14940</strain>
    </source>
</reference>
<dbReference type="GO" id="GO:0012505">
    <property type="term" value="C:endomembrane system"/>
    <property type="evidence" value="ECO:0007669"/>
    <property type="project" value="UniProtKB-SubCell"/>
</dbReference>
<dbReference type="AlphaFoldDB" id="A0ABC9U2Q7"/>
<organism evidence="8 9">
    <name type="scientific">[Clostridium] symbiosum ATCC 14940</name>
    <dbReference type="NCBI Taxonomy" id="411472"/>
    <lineage>
        <taxon>Bacteria</taxon>
        <taxon>Bacillati</taxon>
        <taxon>Bacillota</taxon>
        <taxon>Clostridia</taxon>
        <taxon>Lachnospirales</taxon>
        <taxon>Lachnospiraceae</taxon>
        <taxon>Otoolea</taxon>
    </lineage>
</organism>
<evidence type="ECO:0000256" key="7">
    <source>
        <dbReference type="SAM" id="Phobius"/>
    </source>
</evidence>
<comment type="caution">
    <text evidence="8">The sequence shown here is derived from an EMBL/GenBank/DDBJ whole genome shotgun (WGS) entry which is preliminary data.</text>
</comment>
<comment type="similarity">
    <text evidence="2">Belongs to the nucleobase:cation symporter-2 (NCS2) (TC 2.A.40) family. Azg-like subfamily.</text>
</comment>
<feature type="transmembrane region" description="Helical" evidence="7">
    <location>
        <begin position="143"/>
        <end position="168"/>
    </location>
</feature>
<feature type="transmembrane region" description="Helical" evidence="7">
    <location>
        <begin position="62"/>
        <end position="82"/>
    </location>
</feature>
<feature type="transmembrane region" description="Helical" evidence="7">
    <location>
        <begin position="208"/>
        <end position="233"/>
    </location>
</feature>
<feature type="transmembrane region" description="Helical" evidence="7">
    <location>
        <begin position="111"/>
        <end position="131"/>
    </location>
</feature>
<protein>
    <submittedName>
        <fullName evidence="8">Permease</fullName>
    </submittedName>
</protein>
<sequence length="443" mass="47119">MINNRREQMSSIGSVLESRFKLKENKTNIQTEVLAGVTTFATMSYVLATIPNMLEQAGLVRGAILTALICAVVICSVAMALYTNRPFCLAPGMSSVAILSSVGSMNMTVEVAYGLIFIEGVIFVIISFAGLRQIIATAIPASIKISLSGGIGLYIALIGLKSGGIIMASDKNTLIFGDLGTAKALMFGIGFLLVLIFEARKIRGSMILSILIVTIIGVPLGVTTLPTSLLNLPSGIGDVSFRIDILGALRPEYLPWLLTFFVPDFFGTMGIILGVANQAGWLDKNGDMPGIEKCFKVDSLSTVAGSFFCMPVMTTYLESASGVEDGGRTGLTAIVTSILFALMLLFTPLAMMVPGVATGPVLTIIGFQMLGSMRGIDYDDKTEYLPAFVAVAMTVLTYNIANGMALAIITYLVLKLSAGKAKEIPTPMYVVGLCMAFYLYTLI</sequence>
<name>A0ABC9U2Q7_CLOSY</name>
<dbReference type="Pfam" id="PF00860">
    <property type="entry name" value="Xan_ur_permease"/>
    <property type="match status" value="1"/>
</dbReference>
<evidence type="ECO:0000256" key="1">
    <source>
        <dbReference type="ARBA" id="ARBA00004127"/>
    </source>
</evidence>
<evidence type="ECO:0000313" key="9">
    <source>
        <dbReference type="Proteomes" id="UP000016491"/>
    </source>
</evidence>